<dbReference type="PaxDb" id="3708-A0A078FMQ2"/>
<reference evidence="4" key="2">
    <citation type="submission" date="2014-06" db="EMBL/GenBank/DDBJ databases">
        <authorList>
            <person name="Genoscope - CEA"/>
        </authorList>
    </citation>
    <scope>NUCLEOTIDE SEQUENCE</scope>
</reference>
<dbReference type="EMBL" id="HG994366">
    <property type="protein sequence ID" value="CAF1879386.1"/>
    <property type="molecule type" value="Genomic_DNA"/>
</dbReference>
<feature type="domain" description="RPW8" evidence="2">
    <location>
        <begin position="1"/>
        <end position="147"/>
    </location>
</feature>
<reference evidence="4 5" key="1">
    <citation type="journal article" date="2014" name="Science">
        <title>Plant genetics. Early allopolyploid evolution in the post-Neolithic Brassica napus oilseed genome.</title>
        <authorList>
            <person name="Chalhoub B."/>
            <person name="Denoeud F."/>
            <person name="Liu S."/>
            <person name="Parkin I.A."/>
            <person name="Tang H."/>
            <person name="Wang X."/>
            <person name="Chiquet J."/>
            <person name="Belcram H."/>
            <person name="Tong C."/>
            <person name="Samans B."/>
            <person name="Correa M."/>
            <person name="Da Silva C."/>
            <person name="Just J."/>
            <person name="Falentin C."/>
            <person name="Koh C.S."/>
            <person name="Le Clainche I."/>
            <person name="Bernard M."/>
            <person name="Bento P."/>
            <person name="Noel B."/>
            <person name="Labadie K."/>
            <person name="Alberti A."/>
            <person name="Charles M."/>
            <person name="Arnaud D."/>
            <person name="Guo H."/>
            <person name="Daviaud C."/>
            <person name="Alamery S."/>
            <person name="Jabbari K."/>
            <person name="Zhao M."/>
            <person name="Edger P.P."/>
            <person name="Chelaifa H."/>
            <person name="Tack D."/>
            <person name="Lassalle G."/>
            <person name="Mestiri I."/>
            <person name="Schnel N."/>
            <person name="Le Paslier M.C."/>
            <person name="Fan G."/>
            <person name="Renault V."/>
            <person name="Bayer P.E."/>
            <person name="Golicz A.A."/>
            <person name="Manoli S."/>
            <person name="Lee T.H."/>
            <person name="Thi V.H."/>
            <person name="Chalabi S."/>
            <person name="Hu Q."/>
            <person name="Fan C."/>
            <person name="Tollenaere R."/>
            <person name="Lu Y."/>
            <person name="Battail C."/>
            <person name="Shen J."/>
            <person name="Sidebottom C.H."/>
            <person name="Wang X."/>
            <person name="Canaguier A."/>
            <person name="Chauveau A."/>
            <person name="Berard A."/>
            <person name="Deniot G."/>
            <person name="Guan M."/>
            <person name="Liu Z."/>
            <person name="Sun F."/>
            <person name="Lim Y.P."/>
            <person name="Lyons E."/>
            <person name="Town C.D."/>
            <person name="Bancroft I."/>
            <person name="Wang X."/>
            <person name="Meng J."/>
            <person name="Ma J."/>
            <person name="Pires J.C."/>
            <person name="King G.J."/>
            <person name="Brunel D."/>
            <person name="Delourme R."/>
            <person name="Renard M."/>
            <person name="Aury J.M."/>
            <person name="Adams K.L."/>
            <person name="Batley J."/>
            <person name="Snowdon R.J."/>
            <person name="Tost J."/>
            <person name="Edwards D."/>
            <person name="Zhou Y."/>
            <person name="Hua W."/>
            <person name="Sharpe A.G."/>
            <person name="Paterson A.H."/>
            <person name="Guan C."/>
            <person name="Wincker P."/>
        </authorList>
    </citation>
    <scope>NUCLEOTIDE SEQUENCE [LARGE SCALE GENOMIC DNA]</scope>
    <source>
        <strain evidence="5">cv. Darmor-bzh</strain>
    </source>
</reference>
<feature type="compositionally biased region" description="Basic and acidic residues" evidence="1">
    <location>
        <begin position="205"/>
        <end position="218"/>
    </location>
</feature>
<dbReference type="GO" id="GO:0007166">
    <property type="term" value="P:cell surface receptor signaling pathway"/>
    <property type="evidence" value="ECO:0007669"/>
    <property type="project" value="InterPro"/>
</dbReference>
<evidence type="ECO:0000259" key="2">
    <source>
        <dbReference type="PROSITE" id="PS51153"/>
    </source>
</evidence>
<dbReference type="Gene3D" id="1.20.930.20">
    <property type="entry name" value="Adaptor protein Cbl, N-terminal domain"/>
    <property type="match status" value="1"/>
</dbReference>
<proteinExistence type="predicted"/>
<evidence type="ECO:0000313" key="4">
    <source>
        <dbReference type="EMBL" id="CDY14144.1"/>
    </source>
</evidence>
<dbReference type="OMA" id="CRIVASN"/>
<keyword evidence="5" id="KW-1185">Reference proteome</keyword>
<reference evidence="3" key="3">
    <citation type="submission" date="2021-01" db="EMBL/GenBank/DDBJ databases">
        <authorList>
            <consortium name="Genoscope - CEA"/>
            <person name="William W."/>
        </authorList>
    </citation>
    <scope>NUCLEOTIDE SEQUENCE</scope>
</reference>
<evidence type="ECO:0000313" key="5">
    <source>
        <dbReference type="Proteomes" id="UP000028999"/>
    </source>
</evidence>
<dbReference type="EMBL" id="LK032040">
    <property type="protein sequence ID" value="CDY14144.1"/>
    <property type="molecule type" value="Genomic_DNA"/>
</dbReference>
<evidence type="ECO:0000256" key="1">
    <source>
        <dbReference type="SAM" id="MobiDB-lite"/>
    </source>
</evidence>
<protein>
    <submittedName>
        <fullName evidence="3">(rape) hypothetical protein</fullName>
    </submittedName>
    <submittedName>
        <fullName evidence="4">BnaC02g02610D protein</fullName>
    </submittedName>
</protein>
<dbReference type="Gramene" id="CDY14144">
    <property type="protein sequence ID" value="CDY14144"/>
    <property type="gene ID" value="GSBRNA2T00078690001"/>
</dbReference>
<name>A0A078FMQ2_BRANA</name>
<accession>A0A078FMQ2</accession>
<sequence length="218" mass="24974">MAEIIAGAAMMEVAKQLVVVARKAYRCRIVASNLATMIMDLQPTINEIRSSGVTLPPHRQAQLRTFSETLENCKKLTDKVLRCKRWNMARQLYHAKKMEVVENQISSYLRWQILAHILADVHLLRAESDVRFSQIDRSLDSLDVQMTDVLSDVHHLQATSEARFDRTDRNFDSVSEILGAFEVRFDQIDRNFDALRTANGQGYDADNRDRTEPSHLGE</sequence>
<dbReference type="PROSITE" id="PS51153">
    <property type="entry name" value="RPW8"/>
    <property type="match status" value="1"/>
</dbReference>
<evidence type="ECO:0000313" key="3">
    <source>
        <dbReference type="EMBL" id="CAF1879386.1"/>
    </source>
</evidence>
<organism evidence="4 5">
    <name type="scientific">Brassica napus</name>
    <name type="common">Rape</name>
    <dbReference type="NCBI Taxonomy" id="3708"/>
    <lineage>
        <taxon>Eukaryota</taxon>
        <taxon>Viridiplantae</taxon>
        <taxon>Streptophyta</taxon>
        <taxon>Embryophyta</taxon>
        <taxon>Tracheophyta</taxon>
        <taxon>Spermatophyta</taxon>
        <taxon>Magnoliopsida</taxon>
        <taxon>eudicotyledons</taxon>
        <taxon>Gunneridae</taxon>
        <taxon>Pentapetalae</taxon>
        <taxon>rosids</taxon>
        <taxon>malvids</taxon>
        <taxon>Brassicales</taxon>
        <taxon>Brassicaceae</taxon>
        <taxon>Brassiceae</taxon>
        <taxon>Brassica</taxon>
    </lineage>
</organism>
<dbReference type="InterPro" id="IPR036537">
    <property type="entry name" value="Adaptor_Cbl_N_dom_sf"/>
</dbReference>
<dbReference type="AlphaFoldDB" id="A0A078FMQ2"/>
<dbReference type="Pfam" id="PF05659">
    <property type="entry name" value="RPW8"/>
    <property type="match status" value="1"/>
</dbReference>
<dbReference type="STRING" id="3708.A0A078FMQ2"/>
<dbReference type="Proteomes" id="UP000028999">
    <property type="component" value="Unassembled WGS sequence"/>
</dbReference>
<gene>
    <name evidence="4" type="primary">BnaC02g02610D</name>
    <name evidence="3" type="ORF">DARMORV10_C02P02030.1</name>
    <name evidence="4" type="ORF">GSBRNA2T00078690001</name>
</gene>
<dbReference type="InterPro" id="IPR008808">
    <property type="entry name" value="Powdery_mildew-R_dom"/>
</dbReference>
<feature type="region of interest" description="Disordered" evidence="1">
    <location>
        <begin position="199"/>
        <end position="218"/>
    </location>
</feature>
<dbReference type="Proteomes" id="UP001295469">
    <property type="component" value="Chromosome C02"/>
</dbReference>